<keyword evidence="1" id="KW-1133">Transmembrane helix</keyword>
<feature type="transmembrane region" description="Helical" evidence="1">
    <location>
        <begin position="6"/>
        <end position="23"/>
    </location>
</feature>
<name>E6QIC7_9ZZZZ</name>
<proteinExistence type="predicted"/>
<dbReference type="AlphaFoldDB" id="E6QIC7"/>
<protein>
    <submittedName>
        <fullName evidence="2">Uncharacterized protein</fullName>
    </submittedName>
</protein>
<organism evidence="2">
    <name type="scientific">mine drainage metagenome</name>
    <dbReference type="NCBI Taxonomy" id="410659"/>
    <lineage>
        <taxon>unclassified sequences</taxon>
        <taxon>metagenomes</taxon>
        <taxon>ecological metagenomes</taxon>
    </lineage>
</organism>
<sequence length="97" mass="11357">MSQTAGVILGAVLFLVLFVYILWPEKTIVVQREKTRLDFLEEWKEQLYANLRDLNFEYQAGKYPPEDYELQRTLLENETAAIVAEMDMLQQLDQATV</sequence>
<keyword evidence="1" id="KW-0472">Membrane</keyword>
<reference evidence="2" key="1">
    <citation type="submission" date="2009-10" db="EMBL/GenBank/DDBJ databases">
        <title>Diversity of trophic interactions inside an arsenic-rich microbial ecosystem.</title>
        <authorList>
            <person name="Bertin P.N."/>
            <person name="Heinrich-Salmeron A."/>
            <person name="Pelletier E."/>
            <person name="Goulhen-Chollet F."/>
            <person name="Arsene-Ploetze F."/>
            <person name="Gallien S."/>
            <person name="Calteau A."/>
            <person name="Vallenet D."/>
            <person name="Casiot C."/>
            <person name="Chane-Woon-Ming B."/>
            <person name="Giloteaux L."/>
            <person name="Barakat M."/>
            <person name="Bonnefoy V."/>
            <person name="Bruneel O."/>
            <person name="Chandler M."/>
            <person name="Cleiss J."/>
            <person name="Duran R."/>
            <person name="Elbaz-Poulichet F."/>
            <person name="Fonknechten N."/>
            <person name="Lauga B."/>
            <person name="Mornico D."/>
            <person name="Ortet P."/>
            <person name="Schaeffer C."/>
            <person name="Siguier P."/>
            <person name="Alexander Thil Smith A."/>
            <person name="Van Dorsselaer A."/>
            <person name="Weissenbach J."/>
            <person name="Medigue C."/>
            <person name="Le Paslier D."/>
        </authorList>
    </citation>
    <scope>NUCLEOTIDE SEQUENCE</scope>
</reference>
<accession>E6QIC7</accession>
<evidence type="ECO:0000256" key="1">
    <source>
        <dbReference type="SAM" id="Phobius"/>
    </source>
</evidence>
<gene>
    <name evidence="2" type="ORF">CARN6_0297</name>
</gene>
<evidence type="ECO:0000313" key="2">
    <source>
        <dbReference type="EMBL" id="CBI06992.1"/>
    </source>
</evidence>
<dbReference type="EMBL" id="CABQ01000049">
    <property type="protein sequence ID" value="CBI06992.1"/>
    <property type="molecule type" value="Genomic_DNA"/>
</dbReference>
<keyword evidence="1" id="KW-0812">Transmembrane</keyword>
<comment type="caution">
    <text evidence="2">The sequence shown here is derived from an EMBL/GenBank/DDBJ whole genome shotgun (WGS) entry which is preliminary data.</text>
</comment>